<dbReference type="Pfam" id="PF13639">
    <property type="entry name" value="zf-RING_2"/>
    <property type="match status" value="1"/>
</dbReference>
<dbReference type="HOGENOM" id="CLU_1930373_0_0_1"/>
<evidence type="ECO:0000313" key="6">
    <source>
        <dbReference type="EMBL" id="ERN13752.1"/>
    </source>
</evidence>
<keyword evidence="3" id="KW-0862">Zinc</keyword>
<evidence type="ECO:0000256" key="3">
    <source>
        <dbReference type="ARBA" id="ARBA00022833"/>
    </source>
</evidence>
<keyword evidence="2 4" id="KW-0863">Zinc-finger</keyword>
<dbReference type="PANTHER" id="PTHR45798">
    <property type="entry name" value="RING-H2 FINGER PROTEIN ATL61-RELATED-RELATED"/>
    <property type="match status" value="1"/>
</dbReference>
<dbReference type="SMART" id="SM00184">
    <property type="entry name" value="RING"/>
    <property type="match status" value="1"/>
</dbReference>
<evidence type="ECO:0000259" key="5">
    <source>
        <dbReference type="PROSITE" id="PS50089"/>
    </source>
</evidence>
<dbReference type="GO" id="GO:0006511">
    <property type="term" value="P:ubiquitin-dependent protein catabolic process"/>
    <property type="evidence" value="ECO:0000318"/>
    <property type="project" value="GO_Central"/>
</dbReference>
<keyword evidence="7" id="KW-1185">Reference proteome</keyword>
<keyword evidence="1" id="KW-0479">Metal-binding</keyword>
<organism evidence="6 7">
    <name type="scientific">Amborella trichopoda</name>
    <dbReference type="NCBI Taxonomy" id="13333"/>
    <lineage>
        <taxon>Eukaryota</taxon>
        <taxon>Viridiplantae</taxon>
        <taxon>Streptophyta</taxon>
        <taxon>Embryophyta</taxon>
        <taxon>Tracheophyta</taxon>
        <taxon>Spermatophyta</taxon>
        <taxon>Magnoliopsida</taxon>
        <taxon>Amborellales</taxon>
        <taxon>Amborellaceae</taxon>
        <taxon>Amborella</taxon>
    </lineage>
</organism>
<dbReference type="InterPro" id="IPR052788">
    <property type="entry name" value="RING-type_E3_ligase_ATL"/>
</dbReference>
<dbReference type="GO" id="GO:0061630">
    <property type="term" value="F:ubiquitin protein ligase activity"/>
    <property type="evidence" value="ECO:0000318"/>
    <property type="project" value="GO_Central"/>
</dbReference>
<evidence type="ECO:0000256" key="1">
    <source>
        <dbReference type="ARBA" id="ARBA00022723"/>
    </source>
</evidence>
<feature type="domain" description="RING-type" evidence="5">
    <location>
        <begin position="88"/>
        <end position="128"/>
    </location>
</feature>
<dbReference type="PROSITE" id="PS50089">
    <property type="entry name" value="ZF_RING_2"/>
    <property type="match status" value="1"/>
</dbReference>
<name>W1PUR0_AMBTC</name>
<evidence type="ECO:0000256" key="4">
    <source>
        <dbReference type="PROSITE-ProRule" id="PRU00175"/>
    </source>
</evidence>
<evidence type="ECO:0000313" key="7">
    <source>
        <dbReference type="Proteomes" id="UP000017836"/>
    </source>
</evidence>
<dbReference type="AlphaFoldDB" id="W1PUR0"/>
<protein>
    <recommendedName>
        <fullName evidence="5">RING-type domain-containing protein</fullName>
    </recommendedName>
</protein>
<accession>W1PUR0</accession>
<reference evidence="7" key="1">
    <citation type="journal article" date="2013" name="Science">
        <title>The Amborella genome and the evolution of flowering plants.</title>
        <authorList>
            <consortium name="Amborella Genome Project"/>
        </authorList>
    </citation>
    <scope>NUCLEOTIDE SEQUENCE [LARGE SCALE GENOMIC DNA]</scope>
</reference>
<dbReference type="Proteomes" id="UP000017836">
    <property type="component" value="Unassembled WGS sequence"/>
</dbReference>
<dbReference type="Gene3D" id="3.30.40.10">
    <property type="entry name" value="Zinc/RING finger domain, C3HC4 (zinc finger)"/>
    <property type="match status" value="1"/>
</dbReference>
<dbReference type="EMBL" id="KI392567">
    <property type="protein sequence ID" value="ERN13752.1"/>
    <property type="molecule type" value="Genomic_DNA"/>
</dbReference>
<dbReference type="InterPro" id="IPR001841">
    <property type="entry name" value="Znf_RING"/>
</dbReference>
<sequence length="131" mass="15354">MLLTLEEIREAHRRVEDNYEELNAICEQQIRLYYRSRAQVLRTWRDEVENHVPVPLIALTSHKKEEIALSNDDDEEEEEKGGKSNEMCAICLDKIEVENVKVLQCAHMFHSLCIGMWVTHKSSCPLCRRTI</sequence>
<gene>
    <name evidence="6" type="ORF">AMTR_s00049p00184230</name>
</gene>
<dbReference type="InterPro" id="IPR013083">
    <property type="entry name" value="Znf_RING/FYVE/PHD"/>
</dbReference>
<evidence type="ECO:0000256" key="2">
    <source>
        <dbReference type="ARBA" id="ARBA00022771"/>
    </source>
</evidence>
<dbReference type="GO" id="GO:0008270">
    <property type="term" value="F:zinc ion binding"/>
    <property type="evidence" value="ECO:0007669"/>
    <property type="project" value="UniProtKB-KW"/>
</dbReference>
<proteinExistence type="predicted"/>
<dbReference type="PANTHER" id="PTHR45798:SF88">
    <property type="entry name" value="RING-H2 FINGER PROTEIN ATL61-RELATED"/>
    <property type="match status" value="1"/>
</dbReference>
<dbReference type="SUPFAM" id="SSF57850">
    <property type="entry name" value="RING/U-box"/>
    <property type="match status" value="1"/>
</dbReference>
<dbReference type="Gramene" id="ERN13752">
    <property type="protein sequence ID" value="ERN13752"/>
    <property type="gene ID" value="AMTR_s00049p00184230"/>
</dbReference>